<dbReference type="Pfam" id="PF01170">
    <property type="entry name" value="UPF0020"/>
    <property type="match status" value="1"/>
</dbReference>
<dbReference type="InterPro" id="IPR004114">
    <property type="entry name" value="THUMP_dom"/>
</dbReference>
<reference evidence="6 7" key="1">
    <citation type="journal article" date="2014" name="Nat. Commun.">
        <title>Physiological and genomic features of highly alkaliphilic hydrogen-utilizing Betaproteobacteria from a continental serpentinizing site.</title>
        <authorList>
            <person name="Suzuki S."/>
            <person name="Kuenen J.G."/>
            <person name="Schipper K."/>
            <person name="van der Velde S."/>
            <person name="Ishii S."/>
            <person name="Wu A."/>
            <person name="Sorokin D.Y."/>
            <person name="Tenney A."/>
            <person name="Meng X.Y."/>
            <person name="Morrill P.L."/>
            <person name="Kamagata Y."/>
            <person name="Muyzer G."/>
            <person name="Nealson K.H."/>
        </authorList>
    </citation>
    <scope>NUCLEOTIDE SEQUENCE [LARGE SCALE GENOMIC DNA]</scope>
    <source>
        <strain evidence="6 7">B1</strain>
    </source>
</reference>
<dbReference type="InterPro" id="IPR054170">
    <property type="entry name" value="RlmL_1st"/>
</dbReference>
<keyword evidence="1 6" id="KW-0489">Methyltransferase</keyword>
<dbReference type="PANTHER" id="PTHR47313">
    <property type="entry name" value="RIBOSOMAL RNA LARGE SUBUNIT METHYLTRANSFERASE K/L"/>
    <property type="match status" value="1"/>
</dbReference>
<dbReference type="EMBL" id="AP014569">
    <property type="protein sequence ID" value="BAO84411.1"/>
    <property type="molecule type" value="Genomic_DNA"/>
</dbReference>
<proteinExistence type="predicted"/>
<dbReference type="HOGENOM" id="CLU_032119_3_0_4"/>
<feature type="domain" description="THUMP" evidence="5">
    <location>
        <begin position="48"/>
        <end position="159"/>
    </location>
</feature>
<dbReference type="InterPro" id="IPR029063">
    <property type="entry name" value="SAM-dependent_MTases_sf"/>
</dbReference>
<sequence length="443" mass="48686">MHNLTLFLPCPAGVEDFLLAEVQAICPAAAASAQRQRGGVELTGTWDDVLRLNLHSRLAQRVLVRLALQPCPHEDALYQAAHQVLWELWFTPAQTFKVELTAHQCPFQSLNFAALRIKDAVCDRMRERFGQRPSVDTVQPQVRLHAHLGPDQVWLYIDTSGEPLFKRGWRSDTGDAPLKETLAAAMIAASGWTGLDAQGQPQPLYDPCCGSGTVAIEAAQRALQIAPGKLRRFGFERLLPHRPERWQALRLQAEAAERPLPGGQPLVFGSDVSFRMVDFARRNAERAGVAHAIEWRGGDALERLPPCPTPGVMLLNPPYGERIAAAGVAGQPAQERARAQPGSPPGPAQGAGRESARHADGQENADFFAQLASHWKKHYAGWTAWLLTPDPQLPGQMRLKPSRRVPLWNGPIECRLFRFDLVAGSARTPRAGAGTRPESQPPQ</sequence>
<evidence type="ECO:0000256" key="3">
    <source>
        <dbReference type="PROSITE-ProRule" id="PRU00529"/>
    </source>
</evidence>
<evidence type="ECO:0000256" key="2">
    <source>
        <dbReference type="ARBA" id="ARBA00022679"/>
    </source>
</evidence>
<dbReference type="CDD" id="cd11715">
    <property type="entry name" value="THUMP_AdoMetMT"/>
    <property type="match status" value="1"/>
</dbReference>
<keyword evidence="3" id="KW-0694">RNA-binding</keyword>
<dbReference type="Pfam" id="PF02926">
    <property type="entry name" value="THUMP"/>
    <property type="match status" value="1"/>
</dbReference>
<evidence type="ECO:0000259" key="5">
    <source>
        <dbReference type="PROSITE" id="PS51165"/>
    </source>
</evidence>
<dbReference type="SUPFAM" id="SSF53335">
    <property type="entry name" value="S-adenosyl-L-methionine-dependent methyltransferases"/>
    <property type="match status" value="1"/>
</dbReference>
<dbReference type="GO" id="GO:0070043">
    <property type="term" value="F:rRNA (guanine-N7-)-methyltransferase activity"/>
    <property type="evidence" value="ECO:0007669"/>
    <property type="project" value="TreeGrafter"/>
</dbReference>
<name>A0A060NPD1_9BURK</name>
<evidence type="ECO:0000313" key="6">
    <source>
        <dbReference type="EMBL" id="BAO84411.1"/>
    </source>
</evidence>
<organism evidence="6 7">
    <name type="scientific">Serpentinimonas maccroryi</name>
    <dbReference type="NCBI Taxonomy" id="1458426"/>
    <lineage>
        <taxon>Bacteria</taxon>
        <taxon>Pseudomonadati</taxon>
        <taxon>Pseudomonadota</taxon>
        <taxon>Betaproteobacteria</taxon>
        <taxon>Burkholderiales</taxon>
        <taxon>Comamonadaceae</taxon>
        <taxon>Serpentinimonas</taxon>
    </lineage>
</organism>
<dbReference type="STRING" id="1458426.SMCB_2183"/>
<accession>A0A060NPD1</accession>
<dbReference type="Pfam" id="PF22020">
    <property type="entry name" value="RlmL_1st"/>
    <property type="match status" value="1"/>
</dbReference>
<protein>
    <submittedName>
        <fullName evidence="6">Predicted N6-adenine-specific DNA methylase</fullName>
    </submittedName>
</protein>
<keyword evidence="2" id="KW-0808">Transferase</keyword>
<keyword evidence="7" id="KW-1185">Reference proteome</keyword>
<dbReference type="InterPro" id="IPR000241">
    <property type="entry name" value="RlmKL-like_Mtase"/>
</dbReference>
<evidence type="ECO:0000313" key="7">
    <source>
        <dbReference type="Proteomes" id="UP000066014"/>
    </source>
</evidence>
<gene>
    <name evidence="6" type="ORF">SMCB_2183</name>
</gene>
<evidence type="ECO:0000256" key="1">
    <source>
        <dbReference type="ARBA" id="ARBA00022603"/>
    </source>
</evidence>
<dbReference type="RefSeq" id="WP_045536981.1">
    <property type="nucleotide sequence ID" value="NZ_AP014569.1"/>
</dbReference>
<dbReference type="OrthoDB" id="9809404at2"/>
<dbReference type="AlphaFoldDB" id="A0A060NPD1"/>
<feature type="region of interest" description="Disordered" evidence="4">
    <location>
        <begin position="327"/>
        <end position="359"/>
    </location>
</feature>
<dbReference type="Proteomes" id="UP000066014">
    <property type="component" value="Chromosome"/>
</dbReference>
<dbReference type="KEGG" id="cbab:SMCB_2183"/>
<dbReference type="PANTHER" id="PTHR47313:SF1">
    <property type="entry name" value="RIBOSOMAL RNA LARGE SUBUNIT METHYLTRANSFERASE K_L"/>
    <property type="match status" value="1"/>
</dbReference>
<dbReference type="PROSITE" id="PS51165">
    <property type="entry name" value="THUMP"/>
    <property type="match status" value="1"/>
</dbReference>
<dbReference type="GO" id="GO:0003723">
    <property type="term" value="F:RNA binding"/>
    <property type="evidence" value="ECO:0007669"/>
    <property type="project" value="UniProtKB-UniRule"/>
</dbReference>
<dbReference type="Gene3D" id="3.40.50.150">
    <property type="entry name" value="Vaccinia Virus protein VP39"/>
    <property type="match status" value="1"/>
</dbReference>
<dbReference type="Gene3D" id="3.30.2130.30">
    <property type="match status" value="1"/>
</dbReference>
<dbReference type="GO" id="GO:0008990">
    <property type="term" value="F:rRNA (guanine-N2-)-methyltransferase activity"/>
    <property type="evidence" value="ECO:0007669"/>
    <property type="project" value="TreeGrafter"/>
</dbReference>
<dbReference type="SMART" id="SM00981">
    <property type="entry name" value="THUMP"/>
    <property type="match status" value="1"/>
</dbReference>
<evidence type="ECO:0000256" key="4">
    <source>
        <dbReference type="SAM" id="MobiDB-lite"/>
    </source>
</evidence>